<proteinExistence type="predicted"/>
<accession>A0AAE1NEG2</accession>
<sequence length="72" mass="8075">MDAWISTQLSFDSLPLPSFQFPSPFPLFYFPGSFGLNLKNGSMFCLLKKHMDGGRAEVQCSPNKRTSVTPKM</sequence>
<dbReference type="AlphaFoldDB" id="A0AAE1NEG2"/>
<keyword evidence="2" id="KW-1185">Reference proteome</keyword>
<gene>
    <name evidence="1" type="ORF">Pmani_039066</name>
</gene>
<evidence type="ECO:0000313" key="1">
    <source>
        <dbReference type="EMBL" id="KAK4287876.1"/>
    </source>
</evidence>
<protein>
    <submittedName>
        <fullName evidence="1">Uncharacterized protein</fullName>
    </submittedName>
</protein>
<reference evidence="1" key="1">
    <citation type="submission" date="2023-11" db="EMBL/GenBank/DDBJ databases">
        <title>Genome assemblies of two species of porcelain crab, Petrolisthes cinctipes and Petrolisthes manimaculis (Anomura: Porcellanidae).</title>
        <authorList>
            <person name="Angst P."/>
        </authorList>
    </citation>
    <scope>NUCLEOTIDE SEQUENCE</scope>
    <source>
        <strain evidence="1">PB745_02</strain>
        <tissue evidence="1">Gill</tissue>
    </source>
</reference>
<evidence type="ECO:0000313" key="2">
    <source>
        <dbReference type="Proteomes" id="UP001292094"/>
    </source>
</evidence>
<dbReference type="Proteomes" id="UP001292094">
    <property type="component" value="Unassembled WGS sequence"/>
</dbReference>
<dbReference type="EMBL" id="JAWZYT010006605">
    <property type="protein sequence ID" value="KAK4287876.1"/>
    <property type="molecule type" value="Genomic_DNA"/>
</dbReference>
<name>A0AAE1NEG2_9EUCA</name>
<organism evidence="1 2">
    <name type="scientific">Petrolisthes manimaculis</name>
    <dbReference type="NCBI Taxonomy" id="1843537"/>
    <lineage>
        <taxon>Eukaryota</taxon>
        <taxon>Metazoa</taxon>
        <taxon>Ecdysozoa</taxon>
        <taxon>Arthropoda</taxon>
        <taxon>Crustacea</taxon>
        <taxon>Multicrustacea</taxon>
        <taxon>Malacostraca</taxon>
        <taxon>Eumalacostraca</taxon>
        <taxon>Eucarida</taxon>
        <taxon>Decapoda</taxon>
        <taxon>Pleocyemata</taxon>
        <taxon>Anomura</taxon>
        <taxon>Galatheoidea</taxon>
        <taxon>Porcellanidae</taxon>
        <taxon>Petrolisthes</taxon>
    </lineage>
</organism>
<comment type="caution">
    <text evidence="1">The sequence shown here is derived from an EMBL/GenBank/DDBJ whole genome shotgun (WGS) entry which is preliminary data.</text>
</comment>